<evidence type="ECO:0000256" key="4">
    <source>
        <dbReference type="ARBA" id="ARBA00022989"/>
    </source>
</evidence>
<sequence>MHGVSVLGFLVAVAPITATPGASLTLVVSRVAAGGRRQGWWVILGTVTGIYLHATLAAVGLAALVLRSAQAFWVVKVIGAGYLVGLGLWLLWSATRHRQPHSPAPATIPEPTIPEPTIPEPTTSGLTTAGPTAAEPTISEPTISEPAAASGPAVPRSRRLPWRGHHPYLQGLLGNVLNPKAAAVYLTLAPQFLDPHRSVLVPMLVLATAHAALHTCWLAGWTAISGAAARLLSTARVRRALDRLTGAILIGLGIRTVTD</sequence>
<evidence type="ECO:0000313" key="9">
    <source>
        <dbReference type="Proteomes" id="UP000649753"/>
    </source>
</evidence>
<protein>
    <submittedName>
        <fullName evidence="8">Threonine/homoserine/homoserine lactone efflux protein</fullName>
    </submittedName>
</protein>
<comment type="caution">
    <text evidence="8">The sequence shown here is derived from an EMBL/GenBank/DDBJ whole genome shotgun (WGS) entry which is preliminary data.</text>
</comment>
<evidence type="ECO:0000256" key="6">
    <source>
        <dbReference type="SAM" id="MobiDB-lite"/>
    </source>
</evidence>
<dbReference type="PANTHER" id="PTHR30086">
    <property type="entry name" value="ARGININE EXPORTER PROTEIN ARGO"/>
    <property type="match status" value="1"/>
</dbReference>
<proteinExistence type="predicted"/>
<keyword evidence="2" id="KW-1003">Cell membrane</keyword>
<keyword evidence="9" id="KW-1185">Reference proteome</keyword>
<evidence type="ECO:0000256" key="3">
    <source>
        <dbReference type="ARBA" id="ARBA00022692"/>
    </source>
</evidence>
<feature type="region of interest" description="Disordered" evidence="6">
    <location>
        <begin position="100"/>
        <end position="158"/>
    </location>
</feature>
<dbReference type="PANTHER" id="PTHR30086:SF20">
    <property type="entry name" value="ARGININE EXPORTER PROTEIN ARGO-RELATED"/>
    <property type="match status" value="1"/>
</dbReference>
<gene>
    <name evidence="8" type="ORF">H4W31_008338</name>
</gene>
<organism evidence="8 9">
    <name type="scientific">Plantactinospora soyae</name>
    <dbReference type="NCBI Taxonomy" id="1544732"/>
    <lineage>
        <taxon>Bacteria</taxon>
        <taxon>Bacillati</taxon>
        <taxon>Actinomycetota</taxon>
        <taxon>Actinomycetes</taxon>
        <taxon>Micromonosporales</taxon>
        <taxon>Micromonosporaceae</taxon>
        <taxon>Plantactinospora</taxon>
    </lineage>
</organism>
<dbReference type="GO" id="GO:0005886">
    <property type="term" value="C:plasma membrane"/>
    <property type="evidence" value="ECO:0007669"/>
    <property type="project" value="UniProtKB-SubCell"/>
</dbReference>
<accession>A0A927MK87</accession>
<keyword evidence="5 7" id="KW-0472">Membrane</keyword>
<feature type="compositionally biased region" description="Pro residues" evidence="6">
    <location>
        <begin position="102"/>
        <end position="119"/>
    </location>
</feature>
<evidence type="ECO:0000256" key="2">
    <source>
        <dbReference type="ARBA" id="ARBA00022475"/>
    </source>
</evidence>
<evidence type="ECO:0000256" key="1">
    <source>
        <dbReference type="ARBA" id="ARBA00004651"/>
    </source>
</evidence>
<evidence type="ECO:0000313" key="8">
    <source>
        <dbReference type="EMBL" id="MBE1492700.1"/>
    </source>
</evidence>
<feature type="transmembrane region" description="Helical" evidence="7">
    <location>
        <begin position="40"/>
        <end position="65"/>
    </location>
</feature>
<feature type="transmembrane region" description="Helical" evidence="7">
    <location>
        <begin position="71"/>
        <end position="92"/>
    </location>
</feature>
<keyword evidence="4 7" id="KW-1133">Transmembrane helix</keyword>
<dbReference type="AlphaFoldDB" id="A0A927MK87"/>
<name>A0A927MK87_9ACTN</name>
<comment type="subcellular location">
    <subcellularLocation>
        <location evidence="1">Cell membrane</location>
        <topology evidence="1">Multi-pass membrane protein</topology>
    </subcellularLocation>
</comment>
<dbReference type="Pfam" id="PF01810">
    <property type="entry name" value="LysE"/>
    <property type="match status" value="1"/>
</dbReference>
<evidence type="ECO:0000256" key="5">
    <source>
        <dbReference type="ARBA" id="ARBA00023136"/>
    </source>
</evidence>
<dbReference type="EMBL" id="JADBEB010000001">
    <property type="protein sequence ID" value="MBE1492700.1"/>
    <property type="molecule type" value="Genomic_DNA"/>
</dbReference>
<dbReference type="Proteomes" id="UP000649753">
    <property type="component" value="Unassembled WGS sequence"/>
</dbReference>
<dbReference type="PIRSF" id="PIRSF006324">
    <property type="entry name" value="LeuE"/>
    <property type="match status" value="1"/>
</dbReference>
<dbReference type="InterPro" id="IPR001123">
    <property type="entry name" value="LeuE-type"/>
</dbReference>
<dbReference type="GO" id="GO:0015171">
    <property type="term" value="F:amino acid transmembrane transporter activity"/>
    <property type="evidence" value="ECO:0007669"/>
    <property type="project" value="TreeGrafter"/>
</dbReference>
<keyword evidence="3 7" id="KW-0812">Transmembrane</keyword>
<reference evidence="8" key="1">
    <citation type="submission" date="2020-10" db="EMBL/GenBank/DDBJ databases">
        <title>Sequencing the genomes of 1000 actinobacteria strains.</title>
        <authorList>
            <person name="Klenk H.-P."/>
        </authorList>
    </citation>
    <scope>NUCLEOTIDE SEQUENCE</scope>
    <source>
        <strain evidence="8">DSM 46832</strain>
    </source>
</reference>
<feature type="transmembrane region" description="Helical" evidence="7">
    <location>
        <begin position="6"/>
        <end position="28"/>
    </location>
</feature>
<dbReference type="RefSeq" id="WP_192771559.1">
    <property type="nucleotide sequence ID" value="NZ_JADBEB010000001.1"/>
</dbReference>
<evidence type="ECO:0000256" key="7">
    <source>
        <dbReference type="SAM" id="Phobius"/>
    </source>
</evidence>